<evidence type="ECO:0000313" key="3">
    <source>
        <dbReference type="Proteomes" id="UP000266841"/>
    </source>
</evidence>
<organism evidence="2 3">
    <name type="scientific">Thalassiosira oceanica</name>
    <name type="common">Marine diatom</name>
    <dbReference type="NCBI Taxonomy" id="159749"/>
    <lineage>
        <taxon>Eukaryota</taxon>
        <taxon>Sar</taxon>
        <taxon>Stramenopiles</taxon>
        <taxon>Ochrophyta</taxon>
        <taxon>Bacillariophyta</taxon>
        <taxon>Coscinodiscophyceae</taxon>
        <taxon>Thalassiosirophycidae</taxon>
        <taxon>Thalassiosirales</taxon>
        <taxon>Thalassiosiraceae</taxon>
        <taxon>Thalassiosira</taxon>
    </lineage>
</organism>
<evidence type="ECO:0000313" key="2">
    <source>
        <dbReference type="EMBL" id="EJK44008.1"/>
    </source>
</evidence>
<dbReference type="PANTHER" id="PTHR24121">
    <property type="entry name" value="NO MECHANORECEPTOR POTENTIAL C, ISOFORM D-RELATED"/>
    <property type="match status" value="1"/>
</dbReference>
<feature type="compositionally biased region" description="Acidic residues" evidence="1">
    <location>
        <begin position="69"/>
        <end position="80"/>
    </location>
</feature>
<dbReference type="AlphaFoldDB" id="K0QYC1"/>
<protein>
    <submittedName>
        <fullName evidence="2">Uncharacterized protein</fullName>
    </submittedName>
</protein>
<feature type="compositionally biased region" description="Low complexity" evidence="1">
    <location>
        <begin position="81"/>
        <end position="97"/>
    </location>
</feature>
<proteinExistence type="predicted"/>
<dbReference type="SMART" id="SM00248">
    <property type="entry name" value="ANK"/>
    <property type="match status" value="7"/>
</dbReference>
<comment type="caution">
    <text evidence="2">The sequence shown here is derived from an EMBL/GenBank/DDBJ whole genome shotgun (WGS) entry which is preliminary data.</text>
</comment>
<dbReference type="OrthoDB" id="1585477at2759"/>
<dbReference type="InterPro" id="IPR002110">
    <property type="entry name" value="Ankyrin_rpt"/>
</dbReference>
<gene>
    <name evidence="2" type="ORF">THAOC_37492</name>
</gene>
<keyword evidence="3" id="KW-1185">Reference proteome</keyword>
<dbReference type="Proteomes" id="UP000266841">
    <property type="component" value="Unassembled WGS sequence"/>
</dbReference>
<feature type="compositionally biased region" description="Acidic residues" evidence="1">
    <location>
        <begin position="98"/>
        <end position="109"/>
    </location>
</feature>
<evidence type="ECO:0000256" key="1">
    <source>
        <dbReference type="SAM" id="MobiDB-lite"/>
    </source>
</evidence>
<reference evidence="2 3" key="1">
    <citation type="journal article" date="2012" name="Genome Biol.">
        <title>Genome and low-iron response of an oceanic diatom adapted to chronic iron limitation.</title>
        <authorList>
            <person name="Lommer M."/>
            <person name="Specht M."/>
            <person name="Roy A.S."/>
            <person name="Kraemer L."/>
            <person name="Andreson R."/>
            <person name="Gutowska M.A."/>
            <person name="Wolf J."/>
            <person name="Bergner S.V."/>
            <person name="Schilhabel M.B."/>
            <person name="Klostermeier U.C."/>
            <person name="Beiko R.G."/>
            <person name="Rosenstiel P."/>
            <person name="Hippler M."/>
            <person name="Laroche J."/>
        </authorList>
    </citation>
    <scope>NUCLEOTIDE SEQUENCE [LARGE SCALE GENOMIC DNA]</scope>
    <source>
        <strain evidence="2 3">CCMP1005</strain>
    </source>
</reference>
<feature type="region of interest" description="Disordered" evidence="1">
    <location>
        <begin position="61"/>
        <end position="115"/>
    </location>
</feature>
<name>K0QYC1_THAOC</name>
<dbReference type="Gene3D" id="1.25.40.20">
    <property type="entry name" value="Ankyrin repeat-containing domain"/>
    <property type="match status" value="2"/>
</dbReference>
<feature type="region of interest" description="Disordered" evidence="1">
    <location>
        <begin position="1"/>
        <end position="38"/>
    </location>
</feature>
<dbReference type="EMBL" id="AGNL01050303">
    <property type="protein sequence ID" value="EJK44008.1"/>
    <property type="molecule type" value="Genomic_DNA"/>
</dbReference>
<sequence length="629" mass="69064">MLDVEINIHETNAGEDSDAPDHDNSGLNDGTGHSVDGRLPYRRARAVAAPALYAAVAHARLTGDSSSASEDEGSESDTTGDDGSSSSGEDISGSSSSGEDEESDDDEMDVINNNLPRSLSGQMAIPVAYLVADEMDLDRMQDRIANLAGPTHQRLYGLNMDDDIPVIKPMSTPSQEETQTKSFKQFDTYNTSIKILENVCRSRELSIEKLMECIDALPPNPGLQLNKSPMLHYALRNDRVTFDVVECIMGYNPAASHICMGMDAASIFPLQYPLHVACANPSCDSSILELLLSANPGALFHDACSRRLPLSFYLLRSRNVNFDMVRQLIEKYPKALTEVDNYRGTPAIRTSTTCSRYNEERALGILRRLMRIYPESIRHVDHDGCIPLHKAAGCESPAFCKILVDAHPKSVATQRRQLGGGLPIHRACFMGRLSTVKFLYEQYPESIFTHAERSGYLPIHKAVQGHLGRDQIEIVKFLLTVDQDAAKREVVALDSTRSRDHGLLSLHLLCHLDRSLDVAKVLFDAYPQAVYVKGRNDRTPLAIEPSKSGIARYLKGQMNHVSELRKSPELDGLGRSTVHRALMQGASLGAIKLLVQDDPSALGVVDDMGVDTAPLRVRAGHGRQDPVPA</sequence>
<accession>K0QYC1</accession>
<dbReference type="SUPFAM" id="SSF48403">
    <property type="entry name" value="Ankyrin repeat"/>
    <property type="match status" value="2"/>
</dbReference>
<dbReference type="PANTHER" id="PTHR24121:SF23">
    <property type="entry name" value="NO MECHANORECEPTOR POTENTIAL C, ISOFORM H"/>
    <property type="match status" value="1"/>
</dbReference>
<dbReference type="InterPro" id="IPR036770">
    <property type="entry name" value="Ankyrin_rpt-contain_sf"/>
</dbReference>